<feature type="region of interest" description="Disordered" evidence="1">
    <location>
        <begin position="220"/>
        <end position="241"/>
    </location>
</feature>
<feature type="compositionally biased region" description="Polar residues" evidence="1">
    <location>
        <begin position="220"/>
        <end position="231"/>
    </location>
</feature>
<dbReference type="PANTHER" id="PTHR33223:SF6">
    <property type="entry name" value="CCHC-TYPE DOMAIN-CONTAINING PROTEIN"/>
    <property type="match status" value="1"/>
</dbReference>
<feature type="domain" description="Retrotransposon gag" evidence="2">
    <location>
        <begin position="40"/>
        <end position="128"/>
    </location>
</feature>
<gene>
    <name evidence="3" type="ORF">Lalb_Chr12g0204601</name>
</gene>
<dbReference type="EMBL" id="WOCE01000012">
    <property type="protein sequence ID" value="KAE9602911.1"/>
    <property type="molecule type" value="Genomic_DNA"/>
</dbReference>
<reference evidence="4" key="1">
    <citation type="journal article" date="2020" name="Nat. Commun.">
        <title>Genome sequence of the cluster root forming white lupin.</title>
        <authorList>
            <person name="Hufnagel B."/>
            <person name="Marques A."/>
            <person name="Soriano A."/>
            <person name="Marques L."/>
            <person name="Divol F."/>
            <person name="Doumas P."/>
            <person name="Sallet E."/>
            <person name="Mancinotti D."/>
            <person name="Carrere S."/>
            <person name="Marande W."/>
            <person name="Arribat S."/>
            <person name="Keller J."/>
            <person name="Huneau C."/>
            <person name="Blein T."/>
            <person name="Aime D."/>
            <person name="Laguerre M."/>
            <person name="Taylor J."/>
            <person name="Schubert V."/>
            <person name="Nelson M."/>
            <person name="Geu-Flores F."/>
            <person name="Crespi M."/>
            <person name="Gallardo-Guerrero K."/>
            <person name="Delaux P.-M."/>
            <person name="Salse J."/>
            <person name="Berges H."/>
            <person name="Guyot R."/>
            <person name="Gouzy J."/>
            <person name="Peret B."/>
        </authorList>
    </citation>
    <scope>NUCLEOTIDE SEQUENCE [LARGE SCALE GENOMIC DNA]</scope>
    <source>
        <strain evidence="4">cv. Amiga</strain>
    </source>
</reference>
<name>A0A6A4PMT9_LUPAL</name>
<feature type="compositionally biased region" description="Basic and acidic residues" evidence="1">
    <location>
        <begin position="232"/>
        <end position="241"/>
    </location>
</feature>
<proteinExistence type="predicted"/>
<evidence type="ECO:0000259" key="2">
    <source>
        <dbReference type="Pfam" id="PF03732"/>
    </source>
</evidence>
<protein>
    <submittedName>
        <fullName evidence="3">Putative succinate dehydrogenase (Quinone)</fullName>
    </submittedName>
</protein>
<dbReference type="PANTHER" id="PTHR33223">
    <property type="entry name" value="CCHC-TYPE DOMAIN-CONTAINING PROTEIN"/>
    <property type="match status" value="1"/>
</dbReference>
<dbReference type="InterPro" id="IPR005162">
    <property type="entry name" value="Retrotrans_gag_dom"/>
</dbReference>
<evidence type="ECO:0000313" key="3">
    <source>
        <dbReference type="EMBL" id="KAE9602911.1"/>
    </source>
</evidence>
<dbReference type="Proteomes" id="UP000447434">
    <property type="component" value="Chromosome 12"/>
</dbReference>
<organism evidence="3 4">
    <name type="scientific">Lupinus albus</name>
    <name type="common">White lupine</name>
    <name type="synonym">Lupinus termis</name>
    <dbReference type="NCBI Taxonomy" id="3870"/>
    <lineage>
        <taxon>Eukaryota</taxon>
        <taxon>Viridiplantae</taxon>
        <taxon>Streptophyta</taxon>
        <taxon>Embryophyta</taxon>
        <taxon>Tracheophyta</taxon>
        <taxon>Spermatophyta</taxon>
        <taxon>Magnoliopsida</taxon>
        <taxon>eudicotyledons</taxon>
        <taxon>Gunneridae</taxon>
        <taxon>Pentapetalae</taxon>
        <taxon>rosids</taxon>
        <taxon>fabids</taxon>
        <taxon>Fabales</taxon>
        <taxon>Fabaceae</taxon>
        <taxon>Papilionoideae</taxon>
        <taxon>50 kb inversion clade</taxon>
        <taxon>genistoids sensu lato</taxon>
        <taxon>core genistoids</taxon>
        <taxon>Genisteae</taxon>
        <taxon>Lupinus</taxon>
    </lineage>
</organism>
<evidence type="ECO:0000313" key="4">
    <source>
        <dbReference type="Proteomes" id="UP000447434"/>
    </source>
</evidence>
<dbReference type="OrthoDB" id="1751726at2759"/>
<sequence>MAVKRVELPPFDGTDPVGWITRAETYFEVQGTSEEVKVRLAKLSMEGATIHWFNLLRATEKDLTWARMKRALIDRYGGRQSGNPFEELKDLIQTGSVEEYVSEFEFISSQVDRLPEEQYMGYFLGGLRSDIRLRVRTLNPVNRLQAMRCARDVEAELLGVSMPRNSGMRGWKGNKEWRSGYVEVGPGAGQNPNMGKLGYGPGPIKGTQHQVFPFQNESRTVTSHGTRNNSQEGRRFFTNDRNRGIMF</sequence>
<evidence type="ECO:0000256" key="1">
    <source>
        <dbReference type="SAM" id="MobiDB-lite"/>
    </source>
</evidence>
<accession>A0A6A4PMT9</accession>
<keyword evidence="4" id="KW-1185">Reference proteome</keyword>
<dbReference type="AlphaFoldDB" id="A0A6A4PMT9"/>
<dbReference type="Pfam" id="PF03732">
    <property type="entry name" value="Retrotrans_gag"/>
    <property type="match status" value="1"/>
</dbReference>
<comment type="caution">
    <text evidence="3">The sequence shown here is derived from an EMBL/GenBank/DDBJ whole genome shotgun (WGS) entry which is preliminary data.</text>
</comment>